<keyword evidence="1" id="KW-0472">Membrane</keyword>
<evidence type="ECO:0008006" key="4">
    <source>
        <dbReference type="Google" id="ProtNLM"/>
    </source>
</evidence>
<sequence>MYSTAHLAAGLIIGKLTGDYPTAIISAVAIDLDHLIPHVKNKIIFNVKEMLKVAKSTHESSRSYLHSFIAFFALTSLIALFSLKVGLVFGLGYLSHFLLDAIDDDDFYPFFPWKKFNTRGFIGYYSKAELIFTIILFGVYFVV</sequence>
<protein>
    <recommendedName>
        <fullName evidence="4">Metal-dependent hydrolase</fullName>
    </recommendedName>
</protein>
<feature type="transmembrane region" description="Helical" evidence="1">
    <location>
        <begin position="122"/>
        <end position="142"/>
    </location>
</feature>
<reference evidence="2 3" key="1">
    <citation type="journal article" date="2016" name="Environ. Microbiol.">
        <title>Genomic resolution of a cold subsurface aquifer community provides metabolic insights for novel microbes adapted to high CO concentrations.</title>
        <authorList>
            <person name="Probst A.J."/>
            <person name="Castelle C.J."/>
            <person name="Singh A."/>
            <person name="Brown C.T."/>
            <person name="Anantharaman K."/>
            <person name="Sharon I."/>
            <person name="Hug L.A."/>
            <person name="Burstein D."/>
            <person name="Emerson J.B."/>
            <person name="Thomas B.C."/>
            <person name="Banfield J.F."/>
        </authorList>
    </citation>
    <scope>NUCLEOTIDE SEQUENCE [LARGE SCALE GENOMIC DNA]</scope>
    <source>
        <strain evidence="2">CG1_02_41_21</strain>
    </source>
</reference>
<keyword evidence="1" id="KW-1133">Transmembrane helix</keyword>
<dbReference type="EMBL" id="MNUV01000040">
    <property type="protein sequence ID" value="OIO07402.1"/>
    <property type="molecule type" value="Genomic_DNA"/>
</dbReference>
<dbReference type="Pfam" id="PF04307">
    <property type="entry name" value="YdjM"/>
    <property type="match status" value="1"/>
</dbReference>
<keyword evidence="1" id="KW-0812">Transmembrane</keyword>
<evidence type="ECO:0000256" key="1">
    <source>
        <dbReference type="SAM" id="Phobius"/>
    </source>
</evidence>
<proteinExistence type="predicted"/>
<evidence type="ECO:0000313" key="2">
    <source>
        <dbReference type="EMBL" id="OIO07402.1"/>
    </source>
</evidence>
<organism evidence="2 3">
    <name type="scientific">Candidatus Falkowbacteria bacterium CG1_02_41_21</name>
    <dbReference type="NCBI Taxonomy" id="1805147"/>
    <lineage>
        <taxon>Bacteria</taxon>
        <taxon>Candidatus Falkowiibacteriota</taxon>
    </lineage>
</organism>
<dbReference type="AlphaFoldDB" id="A0A1J4T6J8"/>
<feature type="transmembrane region" description="Helical" evidence="1">
    <location>
        <begin position="68"/>
        <end position="94"/>
    </location>
</feature>
<gene>
    <name evidence="2" type="ORF">AUJ35_02080</name>
</gene>
<evidence type="ECO:0000313" key="3">
    <source>
        <dbReference type="Proteomes" id="UP000182860"/>
    </source>
</evidence>
<comment type="caution">
    <text evidence="2">The sequence shown here is derived from an EMBL/GenBank/DDBJ whole genome shotgun (WGS) entry which is preliminary data.</text>
</comment>
<dbReference type="Proteomes" id="UP000182860">
    <property type="component" value="Unassembled WGS sequence"/>
</dbReference>
<name>A0A1J4T6J8_9BACT</name>
<accession>A0A1J4T6J8</accession>
<dbReference type="InterPro" id="IPR007404">
    <property type="entry name" value="YdjM-like"/>
</dbReference>